<proteinExistence type="predicted"/>
<comment type="caution">
    <text evidence="1">The sequence shown here is derived from an EMBL/GenBank/DDBJ whole genome shotgun (WGS) entry which is preliminary data.</text>
</comment>
<sequence>MDGTFFSSSCRLENKSSSSARFPPRDHSLTLSEWFQIHHKEIWDPFIQKEIKMVRHFQMFNGYWYLHRLPEIQLGQFKQVIRALGSDATHTEDIQVDFATLLLPDTIFLPPIHSLVMESSVGPIIFECFAIVISRIKVQKGYMVAFHIFLFREYHQGHVSAEVLAPILEGKPLVSAATFLDMNSIHLVLDPFRTWVERYTVYVAMRLELRVKQLFYPVSIDQFLACASFGKDMVLFHVLSEAAMSTRNLLPPSFSNSGTAALVTGVRAKKKHYRGI</sequence>
<organism evidence="1 2">
    <name type="scientific">Colocasia esculenta</name>
    <name type="common">Wild taro</name>
    <name type="synonym">Arum esculentum</name>
    <dbReference type="NCBI Taxonomy" id="4460"/>
    <lineage>
        <taxon>Eukaryota</taxon>
        <taxon>Viridiplantae</taxon>
        <taxon>Streptophyta</taxon>
        <taxon>Embryophyta</taxon>
        <taxon>Tracheophyta</taxon>
        <taxon>Spermatophyta</taxon>
        <taxon>Magnoliopsida</taxon>
        <taxon>Liliopsida</taxon>
        <taxon>Araceae</taxon>
        <taxon>Aroideae</taxon>
        <taxon>Colocasieae</taxon>
        <taxon>Colocasia</taxon>
    </lineage>
</organism>
<dbReference type="Proteomes" id="UP000652761">
    <property type="component" value="Unassembled WGS sequence"/>
</dbReference>
<evidence type="ECO:0000313" key="1">
    <source>
        <dbReference type="EMBL" id="MQM10909.1"/>
    </source>
</evidence>
<evidence type="ECO:0000313" key="2">
    <source>
        <dbReference type="Proteomes" id="UP000652761"/>
    </source>
</evidence>
<reference evidence="1" key="1">
    <citation type="submission" date="2017-07" db="EMBL/GenBank/DDBJ databases">
        <title>Taro Niue Genome Assembly and Annotation.</title>
        <authorList>
            <person name="Atibalentja N."/>
            <person name="Keating K."/>
            <person name="Fields C.J."/>
        </authorList>
    </citation>
    <scope>NUCLEOTIDE SEQUENCE</scope>
    <source>
        <strain evidence="1">Niue_2</strain>
        <tissue evidence="1">Leaf</tissue>
    </source>
</reference>
<gene>
    <name evidence="1" type="ORF">Taro_043810</name>
</gene>
<keyword evidence="2" id="KW-1185">Reference proteome</keyword>
<name>A0A843WM12_COLES</name>
<protein>
    <submittedName>
        <fullName evidence="1">Uncharacterized protein</fullName>
    </submittedName>
</protein>
<dbReference type="EMBL" id="NMUH01004818">
    <property type="protein sequence ID" value="MQM10909.1"/>
    <property type="molecule type" value="Genomic_DNA"/>
</dbReference>
<accession>A0A843WM12</accession>
<dbReference type="AlphaFoldDB" id="A0A843WM12"/>